<proteinExistence type="predicted"/>
<organism evidence="1 2">
    <name type="scientific">Pseudovibrio brasiliensis</name>
    <dbReference type="NCBI Taxonomy" id="1898042"/>
    <lineage>
        <taxon>Bacteria</taxon>
        <taxon>Pseudomonadati</taxon>
        <taxon>Pseudomonadota</taxon>
        <taxon>Alphaproteobacteria</taxon>
        <taxon>Hyphomicrobiales</taxon>
        <taxon>Stappiaceae</taxon>
        <taxon>Pseudovibrio</taxon>
    </lineage>
</organism>
<keyword evidence="2" id="KW-1185">Reference proteome</keyword>
<reference evidence="1 2" key="1">
    <citation type="journal article" date="2021" name="Angew. Chem. Int. Ed. Engl.">
        <title>A novel family of nonribosomal peptides modulate collective behavior in Pseudovibrio bacteria isolated from marine sponges.</title>
        <authorList>
            <person name="Ioca L.P."/>
            <person name="Dai Y."/>
            <person name="Kunakom S."/>
            <person name="Diaz-Espinosa J."/>
            <person name="Krunic A."/>
            <person name="Crnkovic C.M."/>
            <person name="Orjala J."/>
            <person name="Sanchez L.M."/>
            <person name="Ferreira A.G."/>
            <person name="Berlinck R.G.S."/>
            <person name="Eustaquio A.S."/>
        </authorList>
    </citation>
    <scope>NUCLEOTIDE SEQUENCE [LARGE SCALE GENOMIC DNA]</scope>
    <source>
        <strain evidence="1 2">Ab134</strain>
        <plasmid evidence="1 2">pAb134-05</plasmid>
    </source>
</reference>
<geneLocation type="plasmid" evidence="1 2">
    <name>pAb134-05</name>
</geneLocation>
<name>A0ABX8AVW0_9HYPH</name>
<protein>
    <submittedName>
        <fullName evidence="1">Uncharacterized protein</fullName>
    </submittedName>
</protein>
<dbReference type="RefSeq" id="WP_075699259.1">
    <property type="nucleotide sequence ID" value="NZ_CP074131.1"/>
</dbReference>
<dbReference type="EMBL" id="CP074131">
    <property type="protein sequence ID" value="QUS59197.1"/>
    <property type="molecule type" value="Genomic_DNA"/>
</dbReference>
<dbReference type="Proteomes" id="UP000680706">
    <property type="component" value="Plasmid pAb134-05"/>
</dbReference>
<evidence type="ECO:0000313" key="1">
    <source>
        <dbReference type="EMBL" id="QUS59197.1"/>
    </source>
</evidence>
<evidence type="ECO:0000313" key="2">
    <source>
        <dbReference type="Proteomes" id="UP000680706"/>
    </source>
</evidence>
<gene>
    <name evidence="1" type="ORF">KGB56_27005</name>
</gene>
<accession>A0ABX8AVW0</accession>
<sequence length="160" mass="17496">MDQADVLSVAISARKRHYGLSSKDATSVFAGSLIGRLKLNDLLDAAEFDSACWLLECYNRNAWAIGSPAYVHQAPEGSGAGANCEDARTVLAHKVIRRWEKITSLLNQFCLNSGRNILAAVLAAVLEDRLLEASEQGVRDVREGLQCLTRLRRGQVRLSA</sequence>
<keyword evidence="1" id="KW-0614">Plasmid</keyword>